<evidence type="ECO:0000259" key="6">
    <source>
        <dbReference type="PROSITE" id="PS50865"/>
    </source>
</evidence>
<evidence type="ECO:0000256" key="5">
    <source>
        <dbReference type="SAM" id="MobiDB-lite"/>
    </source>
</evidence>
<sequence length="396" mass="43573">MQHTVPSGLPNHWIFRVRHVPLDPPGDLVVAVHPQSYFQLQAGPAQILSLPTSAERAEALIPYLLEAFIVGDADRGASWAPWSWATDDQEMATALEVKLREHGIPEELCTVSICTPAEKEIIGEAWSSLVGTLMKVLGKDARTKKASQQIQPGDDSKCHECKKSGSVLTEALKKCAACAKAWYCSQDCQNKNWKSHKPTCLANRPASNRAATASSSRNIGSFQDMINYHTTVAHTVPEARGLAKSLNLSLPTSMDTFEGTGKPIRRLVVTGKDTSENMELLFGPSWSNHLKTQLDEARFNVLLNPPRGSPSYAMNSRLDNGAPSWSPRPAGDDEKQKIVEVREMQSKIRERVGNGRSPSRDDMREILMSFGAAWDQKAEVYTLALNTMDQGVAPLE</sequence>
<keyword evidence="3" id="KW-0862">Zinc</keyword>
<evidence type="ECO:0000256" key="1">
    <source>
        <dbReference type="ARBA" id="ARBA00022723"/>
    </source>
</evidence>
<accession>A0ABR0EK19</accession>
<dbReference type="Pfam" id="PF01753">
    <property type="entry name" value="zf-MYND"/>
    <property type="match status" value="1"/>
</dbReference>
<keyword evidence="2 4" id="KW-0863">Zinc-finger</keyword>
<evidence type="ECO:0000313" key="8">
    <source>
        <dbReference type="Proteomes" id="UP001305779"/>
    </source>
</evidence>
<dbReference type="InterPro" id="IPR002893">
    <property type="entry name" value="Znf_MYND"/>
</dbReference>
<dbReference type="PANTHER" id="PTHR10237">
    <property type="entry name" value="DEFORMED EPIDERMAL AUTOREGULATORY FACTOR 1 HOMOLOG SUPPRESSIN"/>
    <property type="match status" value="1"/>
</dbReference>
<name>A0ABR0EK19_ZASCE</name>
<gene>
    <name evidence="7" type="ORF">PRZ48_007711</name>
</gene>
<dbReference type="InterPro" id="IPR024119">
    <property type="entry name" value="TF_DEAF-1"/>
</dbReference>
<organism evidence="7 8">
    <name type="scientific">Zasmidium cellare</name>
    <name type="common">Wine cellar mold</name>
    <name type="synonym">Racodium cellare</name>
    <dbReference type="NCBI Taxonomy" id="395010"/>
    <lineage>
        <taxon>Eukaryota</taxon>
        <taxon>Fungi</taxon>
        <taxon>Dikarya</taxon>
        <taxon>Ascomycota</taxon>
        <taxon>Pezizomycotina</taxon>
        <taxon>Dothideomycetes</taxon>
        <taxon>Dothideomycetidae</taxon>
        <taxon>Mycosphaerellales</taxon>
        <taxon>Mycosphaerellaceae</taxon>
        <taxon>Zasmidium</taxon>
    </lineage>
</organism>
<protein>
    <recommendedName>
        <fullName evidence="6">MYND-type domain-containing protein</fullName>
    </recommendedName>
</protein>
<comment type="caution">
    <text evidence="7">The sequence shown here is derived from an EMBL/GenBank/DDBJ whole genome shotgun (WGS) entry which is preliminary data.</text>
</comment>
<evidence type="ECO:0000256" key="4">
    <source>
        <dbReference type="PROSITE-ProRule" id="PRU00134"/>
    </source>
</evidence>
<dbReference type="PANTHER" id="PTHR10237:SF15">
    <property type="entry name" value="LD37257P"/>
    <property type="match status" value="1"/>
</dbReference>
<evidence type="ECO:0000313" key="7">
    <source>
        <dbReference type="EMBL" id="KAK4501902.1"/>
    </source>
</evidence>
<feature type="domain" description="MYND-type" evidence="6">
    <location>
        <begin position="158"/>
        <end position="200"/>
    </location>
</feature>
<feature type="region of interest" description="Disordered" evidence="5">
    <location>
        <begin position="312"/>
        <end position="335"/>
    </location>
</feature>
<reference evidence="7 8" key="1">
    <citation type="journal article" date="2023" name="G3 (Bethesda)">
        <title>A chromosome-level genome assembly of Zasmidium syzygii isolated from banana leaves.</title>
        <authorList>
            <person name="van Westerhoven A.C."/>
            <person name="Mehrabi R."/>
            <person name="Talebi R."/>
            <person name="Steentjes M.B.F."/>
            <person name="Corcolon B."/>
            <person name="Chong P.A."/>
            <person name="Kema G.H.J."/>
            <person name="Seidl M.F."/>
        </authorList>
    </citation>
    <scope>NUCLEOTIDE SEQUENCE [LARGE SCALE GENOMIC DNA]</scope>
    <source>
        <strain evidence="7 8">P124</strain>
    </source>
</reference>
<evidence type="ECO:0000256" key="3">
    <source>
        <dbReference type="ARBA" id="ARBA00022833"/>
    </source>
</evidence>
<dbReference type="SUPFAM" id="SSF144232">
    <property type="entry name" value="HIT/MYND zinc finger-like"/>
    <property type="match status" value="1"/>
</dbReference>
<dbReference type="Proteomes" id="UP001305779">
    <property type="component" value="Unassembled WGS sequence"/>
</dbReference>
<dbReference type="PROSITE" id="PS01360">
    <property type="entry name" value="ZF_MYND_1"/>
    <property type="match status" value="1"/>
</dbReference>
<dbReference type="EMBL" id="JAXOVC010000005">
    <property type="protein sequence ID" value="KAK4501902.1"/>
    <property type="molecule type" value="Genomic_DNA"/>
</dbReference>
<keyword evidence="8" id="KW-1185">Reference proteome</keyword>
<evidence type="ECO:0000256" key="2">
    <source>
        <dbReference type="ARBA" id="ARBA00022771"/>
    </source>
</evidence>
<dbReference type="PROSITE" id="PS50865">
    <property type="entry name" value="ZF_MYND_2"/>
    <property type="match status" value="1"/>
</dbReference>
<proteinExistence type="predicted"/>
<dbReference type="Gene3D" id="6.10.140.2220">
    <property type="match status" value="1"/>
</dbReference>
<keyword evidence="1" id="KW-0479">Metal-binding</keyword>